<feature type="compositionally biased region" description="Basic residues" evidence="4">
    <location>
        <begin position="136"/>
        <end position="167"/>
    </location>
</feature>
<dbReference type="Proteomes" id="UP000054408">
    <property type="component" value="Unassembled WGS sequence"/>
</dbReference>
<dbReference type="RefSeq" id="XP_013754755.1">
    <property type="nucleotide sequence ID" value="XM_013899301.1"/>
</dbReference>
<feature type="domain" description="ABC transporter" evidence="5">
    <location>
        <begin position="222"/>
        <end position="537"/>
    </location>
</feature>
<dbReference type="InterPro" id="IPR017871">
    <property type="entry name" value="ABC_transporter-like_CS"/>
</dbReference>
<dbReference type="PANTHER" id="PTHR19211:SF129">
    <property type="entry name" value="ABC TRANSPORTER ATP-BINDING PROTEIN"/>
    <property type="match status" value="1"/>
</dbReference>
<name>A0A0L0DLB5_THETB</name>
<dbReference type="OMA" id="STFEEAH"/>
<evidence type="ECO:0000256" key="2">
    <source>
        <dbReference type="ARBA" id="ARBA00022741"/>
    </source>
</evidence>
<evidence type="ECO:0000313" key="7">
    <source>
        <dbReference type="Proteomes" id="UP000054408"/>
    </source>
</evidence>
<organism evidence="6 7">
    <name type="scientific">Thecamonas trahens ATCC 50062</name>
    <dbReference type="NCBI Taxonomy" id="461836"/>
    <lineage>
        <taxon>Eukaryota</taxon>
        <taxon>Apusozoa</taxon>
        <taxon>Apusomonadida</taxon>
        <taxon>Apusomonadidae</taxon>
        <taxon>Thecamonas</taxon>
    </lineage>
</organism>
<dbReference type="GeneID" id="25567856"/>
<dbReference type="AlphaFoldDB" id="A0A0L0DLB5"/>
<gene>
    <name evidence="6" type="ORF">AMSG_09384</name>
</gene>
<dbReference type="Pfam" id="PF12848">
    <property type="entry name" value="ABC_tran_Xtn"/>
    <property type="match status" value="1"/>
</dbReference>
<evidence type="ECO:0000313" key="6">
    <source>
        <dbReference type="EMBL" id="KNC53082.1"/>
    </source>
</evidence>
<dbReference type="PROSITE" id="PS50893">
    <property type="entry name" value="ABC_TRANSPORTER_2"/>
    <property type="match status" value="2"/>
</dbReference>
<dbReference type="PANTHER" id="PTHR19211">
    <property type="entry name" value="ATP-BINDING TRANSPORT PROTEIN-RELATED"/>
    <property type="match status" value="1"/>
</dbReference>
<dbReference type="SMART" id="SM00382">
    <property type="entry name" value="AAA"/>
    <property type="match status" value="2"/>
</dbReference>
<dbReference type="CDD" id="cd03221">
    <property type="entry name" value="ABCF_EF-3"/>
    <property type="match status" value="2"/>
</dbReference>
<proteinExistence type="predicted"/>
<keyword evidence="1" id="KW-0677">Repeat</keyword>
<dbReference type="InterPro" id="IPR032781">
    <property type="entry name" value="ABC_tran_Xtn"/>
</dbReference>
<evidence type="ECO:0000259" key="5">
    <source>
        <dbReference type="PROSITE" id="PS50893"/>
    </source>
</evidence>
<protein>
    <recommendedName>
        <fullName evidence="5">ABC transporter domain-containing protein</fullName>
    </recommendedName>
</protein>
<dbReference type="OrthoDB" id="2110130at2759"/>
<dbReference type="STRING" id="461836.A0A0L0DLB5"/>
<keyword evidence="7" id="KW-1185">Reference proteome</keyword>
<feature type="region of interest" description="Disordered" evidence="4">
    <location>
        <begin position="115"/>
        <end position="189"/>
    </location>
</feature>
<feature type="compositionally biased region" description="Basic and acidic residues" evidence="4">
    <location>
        <begin position="115"/>
        <end position="132"/>
    </location>
</feature>
<dbReference type="PROSITE" id="PS00211">
    <property type="entry name" value="ABC_TRANSPORTER_1"/>
    <property type="match status" value="2"/>
</dbReference>
<dbReference type="GO" id="GO:0005524">
    <property type="term" value="F:ATP binding"/>
    <property type="evidence" value="ECO:0007669"/>
    <property type="project" value="UniProtKB-KW"/>
</dbReference>
<dbReference type="EMBL" id="GL349478">
    <property type="protein sequence ID" value="KNC53082.1"/>
    <property type="molecule type" value="Genomic_DNA"/>
</dbReference>
<reference evidence="6 7" key="1">
    <citation type="submission" date="2010-05" db="EMBL/GenBank/DDBJ databases">
        <title>The Genome Sequence of Thecamonas trahens ATCC 50062.</title>
        <authorList>
            <consortium name="The Broad Institute Genome Sequencing Platform"/>
            <person name="Russ C."/>
            <person name="Cuomo C."/>
            <person name="Shea T."/>
            <person name="Young S.K."/>
            <person name="Zeng Q."/>
            <person name="Koehrsen M."/>
            <person name="Haas B."/>
            <person name="Borodovsky M."/>
            <person name="Guigo R."/>
            <person name="Alvarado L."/>
            <person name="Berlin A."/>
            <person name="Bochicchio J."/>
            <person name="Borenstein D."/>
            <person name="Chapman S."/>
            <person name="Chen Z."/>
            <person name="Freedman E."/>
            <person name="Gellesch M."/>
            <person name="Goldberg J."/>
            <person name="Griggs A."/>
            <person name="Gujja S."/>
            <person name="Heilman E."/>
            <person name="Heiman D."/>
            <person name="Hepburn T."/>
            <person name="Howarth C."/>
            <person name="Jen D."/>
            <person name="Larson L."/>
            <person name="Mehta T."/>
            <person name="Park D."/>
            <person name="Pearson M."/>
            <person name="Roberts A."/>
            <person name="Saif S."/>
            <person name="Shenoy N."/>
            <person name="Sisk P."/>
            <person name="Stolte C."/>
            <person name="Sykes S."/>
            <person name="Thomson T."/>
            <person name="Walk T."/>
            <person name="White J."/>
            <person name="Yandava C."/>
            <person name="Burger G."/>
            <person name="Gray M.W."/>
            <person name="Holland P.W.H."/>
            <person name="King N."/>
            <person name="Lang F.B.F."/>
            <person name="Roger A.J."/>
            <person name="Ruiz-Trillo I."/>
            <person name="Lander E."/>
            <person name="Nusbaum C."/>
        </authorList>
    </citation>
    <scope>NUCLEOTIDE SEQUENCE [LARGE SCALE GENOMIC DNA]</scope>
    <source>
        <strain evidence="6 7">ATCC 50062</strain>
    </source>
</reference>
<sequence length="839" mass="90987">MLTPNASVCQMETVSAHVGALVEEDEDVLEYILSMALSDRHAAAEPITDLLLASADDGDQDDVPARVAAMLTDLARAEGWSDTDANADADAAAAAPLPPTTEVLATAVVLGKINSRNDADDSDHGRNRDEGNGRGSSRKGRQSAGRAGKRRTKLSKRQKRLMKKRAQRSAAMQQSDAAMEPGARADDGSLLDTFDETIENREAVAQVSRFHWETHRCEEIEVELRDVNIRAGDRDLLVNAPLRLTPGRKYGLVGRNGVGKSTLLRHIANGTLIGFPVNVRALYVEQEIVGSADETPLESVLAADTARLALLAEEVRLEAAVADPEVRSHVVALAVLADRAKAVEREARLVASKRSGARGKVARRRLLDAEAAYAAAYELAVAAAAAPESVPADDVLAEELLGQVVERLIEIEADTAEGRATKILRGLNFSDTAMNAPTAELSGGWRMRVALARALFMKPDLLMLDEPTNHLDLRAILWLQAFLSRYEGMLVVVSHDQAFLDAVATDIIVFRKLTLTYYPGNFSAYVAIKADLDAKAATLAANDAKKRAAIAKSIEYNKTQARKKGDDKRLKQVTSRQRKLDRMGLEKLESGKRYKKSYHGFREKATVDTPDPPISFIFPSPSAVSTLGDLIQVDDVTVGYDRDVGPVVRKASLAVERGSRIVLLGANGSGKSTLIKVIVGELSPWSGTVNVARGVKIGHYAQHHADALALDLTAVEWLHTQFPGGSIQDYRNFLGRFNLTGNKALQPMETLSGGEKARVVFATMMYECPHVLVIDEPSNHLDHDTLEALIEALEGYEGAVVLVSHDQHLLSRFGGVVYTVRDGAVELFDGGVAEYIETL</sequence>
<dbReference type="InterPro" id="IPR003593">
    <property type="entry name" value="AAA+_ATPase"/>
</dbReference>
<dbReference type="InterPro" id="IPR027417">
    <property type="entry name" value="P-loop_NTPase"/>
</dbReference>
<evidence type="ECO:0000256" key="4">
    <source>
        <dbReference type="SAM" id="MobiDB-lite"/>
    </source>
</evidence>
<feature type="domain" description="ABC transporter" evidence="5">
    <location>
        <begin position="631"/>
        <end position="839"/>
    </location>
</feature>
<keyword evidence="3" id="KW-0067">ATP-binding</keyword>
<dbReference type="GO" id="GO:0016887">
    <property type="term" value="F:ATP hydrolysis activity"/>
    <property type="evidence" value="ECO:0007669"/>
    <property type="project" value="InterPro"/>
</dbReference>
<dbReference type="InterPro" id="IPR050611">
    <property type="entry name" value="ABCF"/>
</dbReference>
<dbReference type="SUPFAM" id="SSF52540">
    <property type="entry name" value="P-loop containing nucleoside triphosphate hydrolases"/>
    <property type="match status" value="2"/>
</dbReference>
<dbReference type="eggNOG" id="KOG0062">
    <property type="taxonomic scope" value="Eukaryota"/>
</dbReference>
<dbReference type="Gene3D" id="3.40.50.300">
    <property type="entry name" value="P-loop containing nucleotide triphosphate hydrolases"/>
    <property type="match status" value="2"/>
</dbReference>
<dbReference type="Pfam" id="PF00005">
    <property type="entry name" value="ABC_tran"/>
    <property type="match status" value="3"/>
</dbReference>
<dbReference type="InterPro" id="IPR003439">
    <property type="entry name" value="ABC_transporter-like_ATP-bd"/>
</dbReference>
<evidence type="ECO:0000256" key="3">
    <source>
        <dbReference type="ARBA" id="ARBA00022840"/>
    </source>
</evidence>
<accession>A0A0L0DLB5</accession>
<evidence type="ECO:0000256" key="1">
    <source>
        <dbReference type="ARBA" id="ARBA00022737"/>
    </source>
</evidence>
<keyword evidence="2" id="KW-0547">Nucleotide-binding</keyword>